<dbReference type="Pfam" id="PF18962">
    <property type="entry name" value="Por_Secre_tail"/>
    <property type="match status" value="1"/>
</dbReference>
<dbReference type="InterPro" id="IPR026444">
    <property type="entry name" value="Secre_tail"/>
</dbReference>
<dbReference type="Gene3D" id="3.80.10.10">
    <property type="entry name" value="Ribonuclease Inhibitor"/>
    <property type="match status" value="2"/>
</dbReference>
<dbReference type="SUPFAM" id="SSF52058">
    <property type="entry name" value="L domain-like"/>
    <property type="match status" value="1"/>
</dbReference>
<sequence length="822" mass="91829">MKKLTLTLAILAGFAIPALAYDFSSVCESGQTLFYRILSSGNTEVAVCRPDPDFGWNGYAIPEGNLVIPEFVEYQGVTYTVTGIDEEVFSYCHGITSAILPNSLITIGNQAFSNIMGLTDFLLPNSVTNIGNYVFEGTSNIMNDVYNDKIFAYHPRYDQSSFVIPEGIEEIASAAFRQCDMSAITIPTSVVKIGEGAFSSCDFLESVVIPEGVTSIENSTFSGSKIHTITLPNSVTSIKQEAFKSCVFLDAIVLPNALQSIGEGAFRSCGRLHSIVIPNSVTTIGEYAFANCRSLTSFALPNTVTNMGPYVFEDCDGLTEPVYNSHYFAYFPKDYATSYTIPDGVETILERVFWECTNLDSITLPNSVKAIGQQAFLKCENLTYVSLPESLESIGYGAFEECHHLTTINLPNSVTDIGDNGFWDCDNLSEPLFNDRFFARFPKNYATTYSIPDGIEEVIGGSFVGCDSLVSVSFPNSVAKIRGYAISNCPNLMEININSVIPPVIDLNPLYPWEVRPADAYIYVPVGTLETYLNDQSWSGYWWCLAEIGNILSGREMYYEIINDDGSITYQHLEYASDTTVNHKDVKIIIRTNTLYDKGRHAEVTHEYVYEENGKVYWWNKDLEEFTVLYDFGAEIGDEWEIKVGNQSLVMHVEGVEYYVYEGTSYKKMMVNDQNNLFSGTIMCSIGHLTSFFPERLMTRDKNYQVEGLRCYWRNGFLTYKYGDKDCDEVYEEWHNGIEEDGPSTGLGTLTVYPNPTHGVLVVETQNFASHLTQTYCISNVMGQTLMSGVITAETQRIDVTNLPQGMYFISVGDATRKFVVR</sequence>
<feature type="signal peptide" evidence="1">
    <location>
        <begin position="1"/>
        <end position="20"/>
    </location>
</feature>
<dbReference type="Gene3D" id="3.40.50.12480">
    <property type="match status" value="1"/>
</dbReference>
<dbReference type="InterPro" id="IPR032675">
    <property type="entry name" value="LRR_dom_sf"/>
</dbReference>
<keyword evidence="1" id="KW-0732">Signal</keyword>
<evidence type="ECO:0000256" key="1">
    <source>
        <dbReference type="SAM" id="SignalP"/>
    </source>
</evidence>
<dbReference type="InterPro" id="IPR053139">
    <property type="entry name" value="Surface_bspA-like"/>
</dbReference>
<evidence type="ECO:0000259" key="2">
    <source>
        <dbReference type="Pfam" id="PF18962"/>
    </source>
</evidence>
<feature type="chain" id="PRO_5002899333" description="Secretion system C-terminal sorting domain-containing protein" evidence="1">
    <location>
        <begin position="21"/>
        <end position="822"/>
    </location>
</feature>
<proteinExistence type="predicted"/>
<dbReference type="AlphaFoldDB" id="C0K067"/>
<dbReference type="PANTHER" id="PTHR45661:SF3">
    <property type="entry name" value="IG-LIKE DOMAIN-CONTAINING PROTEIN"/>
    <property type="match status" value="1"/>
</dbReference>
<organism evidence="3">
    <name type="scientific">uncultured bacterium Rlip1</name>
    <dbReference type="NCBI Taxonomy" id="581114"/>
    <lineage>
        <taxon>Bacteria</taxon>
        <taxon>environmental samples</taxon>
    </lineage>
</organism>
<feature type="domain" description="Secretion system C-terminal sorting" evidence="2">
    <location>
        <begin position="752"/>
        <end position="819"/>
    </location>
</feature>
<accession>C0K067</accession>
<dbReference type="InterPro" id="IPR026906">
    <property type="entry name" value="LRR_5"/>
</dbReference>
<dbReference type="NCBIfam" id="TIGR04183">
    <property type="entry name" value="Por_Secre_tail"/>
    <property type="match status" value="1"/>
</dbReference>
<dbReference type="EMBL" id="FJ529693">
    <property type="protein sequence ID" value="ACM91097.1"/>
    <property type="molecule type" value="Genomic_DNA"/>
</dbReference>
<evidence type="ECO:0000313" key="3">
    <source>
        <dbReference type="EMBL" id="ACM91097.1"/>
    </source>
</evidence>
<reference evidence="3" key="1">
    <citation type="journal article" date="2009" name="Biochem. Biophys. Res. Commun.">
        <title>Isolation and biochemical characterization of two lipases from a metagenomic library of China Holstein cow rumen.</title>
        <authorList>
            <person name="Liu K."/>
            <person name="Wang J."/>
            <person name="Bu D."/>
            <person name="Zhao S."/>
            <person name="McSweeney C."/>
            <person name="Yu P."/>
            <person name="Li D."/>
        </authorList>
    </citation>
    <scope>NUCLEOTIDE SEQUENCE</scope>
</reference>
<protein>
    <recommendedName>
        <fullName evidence="2">Secretion system C-terminal sorting domain-containing protein</fullName>
    </recommendedName>
</protein>
<name>C0K067_9BACT</name>
<dbReference type="Pfam" id="PF13306">
    <property type="entry name" value="LRR_5"/>
    <property type="match status" value="4"/>
</dbReference>
<dbReference type="PANTHER" id="PTHR45661">
    <property type="entry name" value="SURFACE ANTIGEN"/>
    <property type="match status" value="1"/>
</dbReference>